<evidence type="ECO:0000313" key="4">
    <source>
        <dbReference type="Proteomes" id="UP000800096"/>
    </source>
</evidence>
<protein>
    <submittedName>
        <fullName evidence="3">Uncharacterized protein</fullName>
    </submittedName>
</protein>
<keyword evidence="4" id="KW-1185">Reference proteome</keyword>
<dbReference type="AlphaFoldDB" id="A0A6A5QVF4"/>
<keyword evidence="2" id="KW-0472">Membrane</keyword>
<feature type="transmembrane region" description="Helical" evidence="2">
    <location>
        <begin position="131"/>
        <end position="155"/>
    </location>
</feature>
<feature type="region of interest" description="Disordered" evidence="1">
    <location>
        <begin position="1"/>
        <end position="22"/>
    </location>
</feature>
<feature type="compositionally biased region" description="Low complexity" evidence="1">
    <location>
        <begin position="10"/>
        <end position="22"/>
    </location>
</feature>
<gene>
    <name evidence="3" type="ORF">BDU57DRAFT_512574</name>
</gene>
<reference evidence="3" key="1">
    <citation type="journal article" date="2020" name="Stud. Mycol.">
        <title>101 Dothideomycetes genomes: a test case for predicting lifestyles and emergence of pathogens.</title>
        <authorList>
            <person name="Haridas S."/>
            <person name="Albert R."/>
            <person name="Binder M."/>
            <person name="Bloem J."/>
            <person name="Labutti K."/>
            <person name="Salamov A."/>
            <person name="Andreopoulos B."/>
            <person name="Baker S."/>
            <person name="Barry K."/>
            <person name="Bills G."/>
            <person name="Bluhm B."/>
            <person name="Cannon C."/>
            <person name="Castanera R."/>
            <person name="Culley D."/>
            <person name="Daum C."/>
            <person name="Ezra D."/>
            <person name="Gonzalez J."/>
            <person name="Henrissat B."/>
            <person name="Kuo A."/>
            <person name="Liang C."/>
            <person name="Lipzen A."/>
            <person name="Lutzoni F."/>
            <person name="Magnuson J."/>
            <person name="Mondo S."/>
            <person name="Nolan M."/>
            <person name="Ohm R."/>
            <person name="Pangilinan J."/>
            <person name="Park H.-J."/>
            <person name="Ramirez L."/>
            <person name="Alfaro M."/>
            <person name="Sun H."/>
            <person name="Tritt A."/>
            <person name="Yoshinaga Y."/>
            <person name="Zwiers L.-H."/>
            <person name="Turgeon B."/>
            <person name="Goodwin S."/>
            <person name="Spatafora J."/>
            <person name="Crous P."/>
            <person name="Grigoriev I."/>
        </authorList>
    </citation>
    <scope>NUCLEOTIDE SEQUENCE</scope>
    <source>
        <strain evidence="3">HMLAC05119</strain>
    </source>
</reference>
<keyword evidence="2" id="KW-1133">Transmembrane helix</keyword>
<feature type="transmembrane region" description="Helical" evidence="2">
    <location>
        <begin position="97"/>
        <end position="119"/>
    </location>
</feature>
<evidence type="ECO:0000313" key="3">
    <source>
        <dbReference type="EMBL" id="KAF1919463.1"/>
    </source>
</evidence>
<sequence>MGAEQYSQHAATPPTTAGPAAARPTSKIATSWLFWPLLVSNLLLSLLCIANLGLISSTIAWQFDQKHNVRSYTIHWPQTTFDLNVEPARLWVEQVHISLAAAAYGVLLGLFGTYVAWRIRRSTRPLKSTPTLLLLNLPATILTLSALVYVFVITYRTTKQAIRVPVAANIQGSNYGEFTWTPETWLTAVLDLPLADLQIHDEIKSMVAAMVAWRWMLVPIFIVEIIACGVTMVAWWKLRKGVAAREDADTMVQK</sequence>
<accession>A0A6A5QVF4</accession>
<keyword evidence="2" id="KW-0812">Transmembrane</keyword>
<feature type="transmembrane region" description="Helical" evidence="2">
    <location>
        <begin position="215"/>
        <end position="236"/>
    </location>
</feature>
<dbReference type="OrthoDB" id="3597048at2759"/>
<proteinExistence type="predicted"/>
<dbReference type="Proteomes" id="UP000800096">
    <property type="component" value="Unassembled WGS sequence"/>
</dbReference>
<evidence type="ECO:0000256" key="1">
    <source>
        <dbReference type="SAM" id="MobiDB-lite"/>
    </source>
</evidence>
<dbReference type="EMBL" id="ML979133">
    <property type="protein sequence ID" value="KAF1919463.1"/>
    <property type="molecule type" value="Genomic_DNA"/>
</dbReference>
<name>A0A6A5QVF4_AMPQU</name>
<organism evidence="3 4">
    <name type="scientific">Ampelomyces quisqualis</name>
    <name type="common">Powdery mildew agent</name>
    <dbReference type="NCBI Taxonomy" id="50730"/>
    <lineage>
        <taxon>Eukaryota</taxon>
        <taxon>Fungi</taxon>
        <taxon>Dikarya</taxon>
        <taxon>Ascomycota</taxon>
        <taxon>Pezizomycotina</taxon>
        <taxon>Dothideomycetes</taxon>
        <taxon>Pleosporomycetidae</taxon>
        <taxon>Pleosporales</taxon>
        <taxon>Pleosporineae</taxon>
        <taxon>Phaeosphaeriaceae</taxon>
        <taxon>Ampelomyces</taxon>
    </lineage>
</organism>
<feature type="transmembrane region" description="Helical" evidence="2">
    <location>
        <begin position="32"/>
        <end position="55"/>
    </location>
</feature>
<evidence type="ECO:0000256" key="2">
    <source>
        <dbReference type="SAM" id="Phobius"/>
    </source>
</evidence>